<organism evidence="7 8">
    <name type="scientific">Klugiella xanthotipulae</name>
    <dbReference type="NCBI Taxonomy" id="244735"/>
    <lineage>
        <taxon>Bacteria</taxon>
        <taxon>Bacillati</taxon>
        <taxon>Actinomycetota</taxon>
        <taxon>Actinomycetes</taxon>
        <taxon>Micrococcales</taxon>
        <taxon>Microbacteriaceae</taxon>
        <taxon>Klugiella</taxon>
    </lineage>
</organism>
<sequence>MTSTNDAPVRLRSEILATPPYAQGVAPAPGGYKLSSNENPFDPLPSVASRALTVADFNRYPDARMPALRAALAERYGVPTENIHVTAGSVALLYQLVSAAAGPGDEYIYSWRSFEAYPGLGVISGARSVQVPNTPSYAHDLAAILAAITDRTRIILLCSPNNPTGTVIAAAEFEDFMARVPATLLVALDEAYCEFVTDGSAVNGRDYIGRYPNLVILRTFSKAYGLAGLRVGYGIGDSRILDAARTAAIPLAVTDAAQQAALASLDAERELMARVAHLTARRDRAVTALRTAGWNIPEAQGNFFWLPLGEQTEHANRLFTDAGLIVRPFPPEGIRVSVGEDAAIATLLSVAETILSDLPADSPARSAQKASTR</sequence>
<proteinExistence type="inferred from homology"/>
<name>A0A543I6S0_9MICO</name>
<evidence type="ECO:0000256" key="2">
    <source>
        <dbReference type="ARBA" id="ARBA00022576"/>
    </source>
</evidence>
<dbReference type="CDD" id="cd00609">
    <property type="entry name" value="AAT_like"/>
    <property type="match status" value="1"/>
</dbReference>
<comment type="similarity">
    <text evidence="5">Belongs to the class-II pyridoxal-phosphate-dependent aminotransferase family.</text>
</comment>
<evidence type="ECO:0000256" key="3">
    <source>
        <dbReference type="ARBA" id="ARBA00022679"/>
    </source>
</evidence>
<dbReference type="InterPro" id="IPR001917">
    <property type="entry name" value="Aminotrans_II_pyridoxalP_BS"/>
</dbReference>
<dbReference type="GO" id="GO:0008483">
    <property type="term" value="F:transaminase activity"/>
    <property type="evidence" value="ECO:0007669"/>
    <property type="project" value="UniProtKB-KW"/>
</dbReference>
<evidence type="ECO:0000313" key="7">
    <source>
        <dbReference type="EMBL" id="TQM66255.1"/>
    </source>
</evidence>
<dbReference type="InterPro" id="IPR015421">
    <property type="entry name" value="PyrdxlP-dep_Trfase_major"/>
</dbReference>
<dbReference type="OrthoDB" id="9809616at2"/>
<gene>
    <name evidence="7" type="ORF">FB466_1092</name>
</gene>
<keyword evidence="4 5" id="KW-0663">Pyridoxal phosphate</keyword>
<dbReference type="Gene3D" id="3.40.640.10">
    <property type="entry name" value="Type I PLP-dependent aspartate aminotransferase-like (Major domain)"/>
    <property type="match status" value="1"/>
</dbReference>
<dbReference type="InterPro" id="IPR015424">
    <property type="entry name" value="PyrdxlP-dep_Trfase"/>
</dbReference>
<dbReference type="EMBL" id="VFPN01000001">
    <property type="protein sequence ID" value="TQM66255.1"/>
    <property type="molecule type" value="Genomic_DNA"/>
</dbReference>
<dbReference type="InterPro" id="IPR004839">
    <property type="entry name" value="Aminotransferase_I/II_large"/>
</dbReference>
<protein>
    <submittedName>
        <fullName evidence="7">Histidinol-phosphate aminotransferase</fullName>
    </submittedName>
</protein>
<dbReference type="Gene3D" id="3.90.1150.10">
    <property type="entry name" value="Aspartate Aminotransferase, domain 1"/>
    <property type="match status" value="1"/>
</dbReference>
<comment type="caution">
    <text evidence="7">The sequence shown here is derived from an EMBL/GenBank/DDBJ whole genome shotgun (WGS) entry which is preliminary data.</text>
</comment>
<dbReference type="Pfam" id="PF00155">
    <property type="entry name" value="Aminotran_1_2"/>
    <property type="match status" value="1"/>
</dbReference>
<keyword evidence="2 7" id="KW-0032">Aminotransferase</keyword>
<keyword evidence="8" id="KW-1185">Reference proteome</keyword>
<evidence type="ECO:0000259" key="6">
    <source>
        <dbReference type="Pfam" id="PF00155"/>
    </source>
</evidence>
<dbReference type="PANTHER" id="PTHR43643:SF3">
    <property type="entry name" value="HISTIDINOL-PHOSPHATE AMINOTRANSFERASE"/>
    <property type="match status" value="1"/>
</dbReference>
<reference evidence="7 8" key="1">
    <citation type="submission" date="2019-06" db="EMBL/GenBank/DDBJ databases">
        <title>Sequencing the genomes of 1000 actinobacteria strains.</title>
        <authorList>
            <person name="Klenk H.-P."/>
        </authorList>
    </citation>
    <scope>NUCLEOTIDE SEQUENCE [LARGE SCALE GENOMIC DNA]</scope>
    <source>
        <strain evidence="7 8">DSM 18031</strain>
    </source>
</reference>
<dbReference type="InterPro" id="IPR050106">
    <property type="entry name" value="HistidinolP_aminotransfase"/>
</dbReference>
<dbReference type="AlphaFoldDB" id="A0A543I6S0"/>
<dbReference type="PROSITE" id="PS00599">
    <property type="entry name" value="AA_TRANSFER_CLASS_2"/>
    <property type="match status" value="1"/>
</dbReference>
<feature type="domain" description="Aminotransferase class I/classII large" evidence="6">
    <location>
        <begin position="33"/>
        <end position="348"/>
    </location>
</feature>
<dbReference type="PANTHER" id="PTHR43643">
    <property type="entry name" value="HISTIDINOL-PHOSPHATE AMINOTRANSFERASE 2"/>
    <property type="match status" value="1"/>
</dbReference>
<dbReference type="NCBIfam" id="NF002878">
    <property type="entry name" value="PRK03321.1"/>
    <property type="match status" value="1"/>
</dbReference>
<evidence type="ECO:0000256" key="4">
    <source>
        <dbReference type="ARBA" id="ARBA00022898"/>
    </source>
</evidence>
<dbReference type="Proteomes" id="UP000318331">
    <property type="component" value="Unassembled WGS sequence"/>
</dbReference>
<comment type="cofactor">
    <cofactor evidence="1 5">
        <name>pyridoxal 5'-phosphate</name>
        <dbReference type="ChEBI" id="CHEBI:597326"/>
    </cofactor>
</comment>
<evidence type="ECO:0000256" key="1">
    <source>
        <dbReference type="ARBA" id="ARBA00001933"/>
    </source>
</evidence>
<keyword evidence="3 7" id="KW-0808">Transferase</keyword>
<dbReference type="InterPro" id="IPR024892">
    <property type="entry name" value="ArAT"/>
</dbReference>
<dbReference type="InterPro" id="IPR015422">
    <property type="entry name" value="PyrdxlP-dep_Trfase_small"/>
</dbReference>
<evidence type="ECO:0000313" key="8">
    <source>
        <dbReference type="Proteomes" id="UP000318331"/>
    </source>
</evidence>
<evidence type="ECO:0000256" key="5">
    <source>
        <dbReference type="RuleBase" id="RU003693"/>
    </source>
</evidence>
<dbReference type="SUPFAM" id="SSF53383">
    <property type="entry name" value="PLP-dependent transferases"/>
    <property type="match status" value="1"/>
</dbReference>
<dbReference type="RefSeq" id="WP_141916423.1">
    <property type="nucleotide sequence ID" value="NZ_BAAAYS010000010.1"/>
</dbReference>
<accession>A0A543I6S0</accession>
<dbReference type="GO" id="GO:0030170">
    <property type="term" value="F:pyridoxal phosphate binding"/>
    <property type="evidence" value="ECO:0007669"/>
    <property type="project" value="InterPro"/>
</dbReference>